<feature type="non-terminal residue" evidence="1">
    <location>
        <position position="1"/>
    </location>
</feature>
<dbReference type="Proteomes" id="UP000789366">
    <property type="component" value="Unassembled WGS sequence"/>
</dbReference>
<organism evidence="1 2">
    <name type="scientific">Cetraspora pellucida</name>
    <dbReference type="NCBI Taxonomy" id="1433469"/>
    <lineage>
        <taxon>Eukaryota</taxon>
        <taxon>Fungi</taxon>
        <taxon>Fungi incertae sedis</taxon>
        <taxon>Mucoromycota</taxon>
        <taxon>Glomeromycotina</taxon>
        <taxon>Glomeromycetes</taxon>
        <taxon>Diversisporales</taxon>
        <taxon>Gigasporaceae</taxon>
        <taxon>Cetraspora</taxon>
    </lineage>
</organism>
<keyword evidence="2" id="KW-1185">Reference proteome</keyword>
<gene>
    <name evidence="1" type="ORF">SPELUC_LOCUS1679</name>
</gene>
<reference evidence="1" key="1">
    <citation type="submission" date="2021-06" db="EMBL/GenBank/DDBJ databases">
        <authorList>
            <person name="Kallberg Y."/>
            <person name="Tangrot J."/>
            <person name="Rosling A."/>
        </authorList>
    </citation>
    <scope>NUCLEOTIDE SEQUENCE</scope>
    <source>
        <strain evidence="1">28 12/20/2015</strain>
    </source>
</reference>
<comment type="caution">
    <text evidence="1">The sequence shown here is derived from an EMBL/GenBank/DDBJ whole genome shotgun (WGS) entry which is preliminary data.</text>
</comment>
<proteinExistence type="predicted"/>
<sequence>RSLWCCRRNIIAFGSYGKILVLTAFPWPVIPLEVARFGVDHIYILKEVISQGFTAGKYFKKLGYQFSQKDQAEEDLRKTLNKLASMNDDEHFRQAESLSSMIDKHLGSSSVEQYWNSVKIRNEQNTTRVNQIIVEEKKKQHKYLVDSNVITEHNISSNKLTSEFQEIEATTCDFYYERMFKRPNNDGYTSPSPFNFIPGGYSLITNPFIEDTEEDEDNLVVDDIGDLLFERNECPYDYKIRNTNVSQLFRQYQNESIKISKNGGLTVESNVHEILSLSSIFLLIPGSHSKTMIKIFGSQLLDEIHQQTVPTQSVKLNSECELKFREAVKKAKNSRECAIDWFLRDLANDQYVKENLGYVILKGLETLPSEKIRNEPSEITLITNYLDYIMKGTFHHPDKYIVQWPNTALNESKSRKFEGRSKQPDFVVSVIHQLQTESVVFVGEVSPPSQKNNVYKNCNDLIRIGILMKDCLDFSIDKGADINIIGFQCVDYTIDFYTLDLKKGTYFMLHIGQIQVPGSIKEILSFVDELETLLVVREILRKSYNILYSKLCNPESLPSNNAEFKRATLETPKFKQLVNKTRDCNRICPFWYGRF</sequence>
<evidence type="ECO:0000313" key="1">
    <source>
        <dbReference type="EMBL" id="CAG8470647.1"/>
    </source>
</evidence>
<protein>
    <submittedName>
        <fullName evidence="1">16023_t:CDS:1</fullName>
    </submittedName>
</protein>
<name>A0ACA9KFP3_9GLOM</name>
<accession>A0ACA9KFP3</accession>
<dbReference type="EMBL" id="CAJVPW010000953">
    <property type="protein sequence ID" value="CAG8470647.1"/>
    <property type="molecule type" value="Genomic_DNA"/>
</dbReference>
<evidence type="ECO:0000313" key="2">
    <source>
        <dbReference type="Proteomes" id="UP000789366"/>
    </source>
</evidence>